<dbReference type="GO" id="GO:0016491">
    <property type="term" value="F:oxidoreductase activity"/>
    <property type="evidence" value="ECO:0007669"/>
    <property type="project" value="UniProtKB-KW"/>
</dbReference>
<comment type="similarity">
    <text evidence="1">Belongs to the short-chain dehydrogenases/reductases (SDR) family.</text>
</comment>
<proteinExistence type="inferred from homology"/>
<dbReference type="PROSITE" id="PS00061">
    <property type="entry name" value="ADH_SHORT"/>
    <property type="match status" value="1"/>
</dbReference>
<evidence type="ECO:0000313" key="3">
    <source>
        <dbReference type="EMBL" id="SDG40177.1"/>
    </source>
</evidence>
<dbReference type="Pfam" id="PF13561">
    <property type="entry name" value="adh_short_C2"/>
    <property type="match status" value="1"/>
</dbReference>
<dbReference type="PANTHER" id="PTHR43639">
    <property type="entry name" value="OXIDOREDUCTASE, SHORT-CHAIN DEHYDROGENASE/REDUCTASE FAMILY (AFU_ORTHOLOGUE AFUA_5G02870)"/>
    <property type="match status" value="1"/>
</dbReference>
<dbReference type="PRINTS" id="PR00081">
    <property type="entry name" value="GDHRDH"/>
</dbReference>
<evidence type="ECO:0000256" key="1">
    <source>
        <dbReference type="ARBA" id="ARBA00006484"/>
    </source>
</evidence>
<dbReference type="PANTHER" id="PTHR43639:SF1">
    <property type="entry name" value="SHORT-CHAIN DEHYDROGENASE_REDUCTASE FAMILY PROTEIN"/>
    <property type="match status" value="1"/>
</dbReference>
<dbReference type="SUPFAM" id="SSF51735">
    <property type="entry name" value="NAD(P)-binding Rossmann-fold domains"/>
    <property type="match status" value="1"/>
</dbReference>
<sequence>MPAIYIAGNRTMNALRGKTALVTCASYGIGRASALALAAAGAQVLVHHNSAGEKADGVVRAIRSAGGHAEKLAEDLATPDGPQRLARRTRAIIGARLDVLVANAGNPQNASSEDLTVDQFDALIALNVRAPFFLVQQLMPAMCKGSNVIVVSPPAAGAMQKPQTVREAMGSSSVYAASKGALDTLVKHFASTLGARGVRVNAIAPCKTGSNATGVTRSDAVRDAFPGMQVSTRLVQPNDIGAAIVFLASDAARWITGDTLYVDGEVKF</sequence>
<evidence type="ECO:0000313" key="4">
    <source>
        <dbReference type="Proteomes" id="UP000199706"/>
    </source>
</evidence>
<reference evidence="3 4" key="1">
    <citation type="submission" date="2016-10" db="EMBL/GenBank/DDBJ databases">
        <authorList>
            <person name="de Groot N.N."/>
        </authorList>
    </citation>
    <scope>NUCLEOTIDE SEQUENCE [LARGE SCALE GENOMIC DNA]</scope>
    <source>
        <strain evidence="3 4">LMG 2247</strain>
    </source>
</reference>
<dbReference type="Gene3D" id="3.40.50.720">
    <property type="entry name" value="NAD(P)-binding Rossmann-like Domain"/>
    <property type="match status" value="1"/>
</dbReference>
<dbReference type="AlphaFoldDB" id="A0A1G7TXQ8"/>
<dbReference type="InterPro" id="IPR020904">
    <property type="entry name" value="Sc_DH/Rdtase_CS"/>
</dbReference>
<gene>
    <name evidence="3" type="ORF">SAMN05216466_103215</name>
</gene>
<dbReference type="InterPro" id="IPR002347">
    <property type="entry name" value="SDR_fam"/>
</dbReference>
<evidence type="ECO:0000256" key="2">
    <source>
        <dbReference type="ARBA" id="ARBA00023002"/>
    </source>
</evidence>
<name>A0A1G7TXQ8_9BURK</name>
<dbReference type="FunFam" id="3.40.50.720:FF:000084">
    <property type="entry name" value="Short-chain dehydrogenase reductase"/>
    <property type="match status" value="1"/>
</dbReference>
<keyword evidence="2" id="KW-0560">Oxidoreductase</keyword>
<organism evidence="3 4">
    <name type="scientific">Paraburkholderia phenazinium</name>
    <dbReference type="NCBI Taxonomy" id="60549"/>
    <lineage>
        <taxon>Bacteria</taxon>
        <taxon>Pseudomonadati</taxon>
        <taxon>Pseudomonadota</taxon>
        <taxon>Betaproteobacteria</taxon>
        <taxon>Burkholderiales</taxon>
        <taxon>Burkholderiaceae</taxon>
        <taxon>Paraburkholderia</taxon>
    </lineage>
</organism>
<dbReference type="InterPro" id="IPR036291">
    <property type="entry name" value="NAD(P)-bd_dom_sf"/>
</dbReference>
<dbReference type="Proteomes" id="UP000199706">
    <property type="component" value="Unassembled WGS sequence"/>
</dbReference>
<accession>A0A1G7TXQ8</accession>
<protein>
    <submittedName>
        <fullName evidence="3">NAD(P)-dependent dehydrogenase, short-chain alcohol dehydrogenase family</fullName>
    </submittedName>
</protein>
<dbReference type="EMBL" id="FNCJ01000003">
    <property type="protein sequence ID" value="SDG40177.1"/>
    <property type="molecule type" value="Genomic_DNA"/>
</dbReference>